<dbReference type="GO" id="GO:0046872">
    <property type="term" value="F:metal ion binding"/>
    <property type="evidence" value="ECO:0007669"/>
    <property type="project" value="UniProtKB-KW"/>
</dbReference>
<comment type="caution">
    <text evidence="5">The sequence shown here is derived from an EMBL/GenBank/DDBJ whole genome shotgun (WGS) entry which is preliminary data.</text>
</comment>
<feature type="region of interest" description="Disordered" evidence="3">
    <location>
        <begin position="370"/>
        <end position="406"/>
    </location>
</feature>
<dbReference type="Pfam" id="PF00665">
    <property type="entry name" value="rve"/>
    <property type="match status" value="1"/>
</dbReference>
<dbReference type="EMBL" id="BKCJ010000090">
    <property type="protein sequence ID" value="GEU29679.1"/>
    <property type="molecule type" value="Genomic_DNA"/>
</dbReference>
<keyword evidence="1" id="KW-0479">Metal-binding</keyword>
<dbReference type="InterPro" id="IPR036397">
    <property type="entry name" value="RNaseH_sf"/>
</dbReference>
<dbReference type="InterPro" id="IPR039537">
    <property type="entry name" value="Retrotran_Ty1/copia-like"/>
</dbReference>
<dbReference type="PROSITE" id="PS50994">
    <property type="entry name" value="INTEGRASE"/>
    <property type="match status" value="1"/>
</dbReference>
<proteinExistence type="predicted"/>
<name>A0A699GIN6_TANCI</name>
<dbReference type="InterPro" id="IPR012337">
    <property type="entry name" value="RNaseH-like_sf"/>
</dbReference>
<feature type="domain" description="Integrase catalytic" evidence="4">
    <location>
        <begin position="162"/>
        <end position="340"/>
    </location>
</feature>
<dbReference type="PANTHER" id="PTHR42648:SF32">
    <property type="entry name" value="RIBONUCLEASE H-LIKE DOMAIN, GAG-PRE-INTEGRASE DOMAIN PROTEIN-RELATED"/>
    <property type="match status" value="1"/>
</dbReference>
<feature type="compositionally biased region" description="Basic and acidic residues" evidence="3">
    <location>
        <begin position="390"/>
        <end position="401"/>
    </location>
</feature>
<dbReference type="GO" id="GO:0015074">
    <property type="term" value="P:DNA integration"/>
    <property type="evidence" value="ECO:0007669"/>
    <property type="project" value="InterPro"/>
</dbReference>
<organism evidence="5">
    <name type="scientific">Tanacetum cinerariifolium</name>
    <name type="common">Dalmatian daisy</name>
    <name type="synonym">Chrysanthemum cinerariifolium</name>
    <dbReference type="NCBI Taxonomy" id="118510"/>
    <lineage>
        <taxon>Eukaryota</taxon>
        <taxon>Viridiplantae</taxon>
        <taxon>Streptophyta</taxon>
        <taxon>Embryophyta</taxon>
        <taxon>Tracheophyta</taxon>
        <taxon>Spermatophyta</taxon>
        <taxon>Magnoliopsida</taxon>
        <taxon>eudicotyledons</taxon>
        <taxon>Gunneridae</taxon>
        <taxon>Pentapetalae</taxon>
        <taxon>asterids</taxon>
        <taxon>campanulids</taxon>
        <taxon>Asterales</taxon>
        <taxon>Asteraceae</taxon>
        <taxon>Asteroideae</taxon>
        <taxon>Anthemideae</taxon>
        <taxon>Anthemidinae</taxon>
        <taxon>Tanacetum</taxon>
    </lineage>
</organism>
<dbReference type="Pfam" id="PF13976">
    <property type="entry name" value="gag_pre-integrs"/>
    <property type="match status" value="1"/>
</dbReference>
<gene>
    <name evidence="5" type="ORF">Tci_001657</name>
</gene>
<evidence type="ECO:0000256" key="3">
    <source>
        <dbReference type="SAM" id="MobiDB-lite"/>
    </source>
</evidence>
<keyword evidence="2" id="KW-0378">Hydrolase</keyword>
<dbReference type="Pfam" id="PF07727">
    <property type="entry name" value="RVT_2"/>
    <property type="match status" value="1"/>
</dbReference>
<dbReference type="PANTHER" id="PTHR42648">
    <property type="entry name" value="TRANSPOSASE, PUTATIVE-RELATED"/>
    <property type="match status" value="1"/>
</dbReference>
<dbReference type="GO" id="GO:0003676">
    <property type="term" value="F:nucleic acid binding"/>
    <property type="evidence" value="ECO:0007669"/>
    <property type="project" value="InterPro"/>
</dbReference>
<dbReference type="InterPro" id="IPR001584">
    <property type="entry name" value="Integrase_cat-core"/>
</dbReference>
<evidence type="ECO:0000313" key="5">
    <source>
        <dbReference type="EMBL" id="GEU29679.1"/>
    </source>
</evidence>
<evidence type="ECO:0000256" key="2">
    <source>
        <dbReference type="ARBA" id="ARBA00022801"/>
    </source>
</evidence>
<dbReference type="AlphaFoldDB" id="A0A699GIN6"/>
<reference evidence="5" key="1">
    <citation type="journal article" date="2019" name="Sci. Rep.">
        <title>Draft genome of Tanacetum cinerariifolium, the natural source of mosquito coil.</title>
        <authorList>
            <person name="Yamashiro T."/>
            <person name="Shiraishi A."/>
            <person name="Satake H."/>
            <person name="Nakayama K."/>
        </authorList>
    </citation>
    <scope>NUCLEOTIDE SEQUENCE</scope>
</reference>
<dbReference type="Gene3D" id="3.30.420.10">
    <property type="entry name" value="Ribonuclease H-like superfamily/Ribonuclease H"/>
    <property type="match status" value="1"/>
</dbReference>
<accession>A0A699GIN6</accession>
<evidence type="ECO:0000256" key="1">
    <source>
        <dbReference type="ARBA" id="ARBA00022723"/>
    </source>
</evidence>
<dbReference type="InterPro" id="IPR013103">
    <property type="entry name" value="RVT_2"/>
</dbReference>
<protein>
    <recommendedName>
        <fullName evidence="4">Integrase catalytic domain-containing protein</fullName>
    </recommendedName>
</protein>
<dbReference type="GO" id="GO:0016787">
    <property type="term" value="F:hydrolase activity"/>
    <property type="evidence" value="ECO:0007669"/>
    <property type="project" value="UniProtKB-KW"/>
</dbReference>
<sequence length="605" mass="69077">MSNPHPKRNLVPRAVLMRFGFKTLNTAMQNFSRAVVSVNTARQINTAYPRPTVNSARPVSNGNPHQDLQEKRFIDSGCSMHMTGNLSYLFEYEVIDGGYVAFGGDPKEGKIIDTECVVLSYDFKLLDESQVLLKVPRKDNMYSVDLKNVVSQGGLNCLFAKAILDESNLWHKRLGHINFKTMNKLKGKQHKASCKTKIMYCLVVTDDFSRSSWVFFLATKDETSGILKAFIIGIENLIDHKVKIIRCDNDTEFKNKEMNLFCEKQGIKREFSVARTPQQNRVAEKNKTQIKAARTMLADLKLPTTFWADAVNTACYVQNRGINLMVVQVKLEYRQYLTKIIYSYHYGLKIHYSLLVKRILLVMDLNHQGRRKKKDVGDPRNEDNEVLSTEEPRVNQEKDSNVNDTNNINTLSLAANATGIKDNPVHKNIVYGCANDPNMPNLEEIVYSDDDEDFGADADMTNLDTNIHVSPITTRIHKDHPVEQIIGDLHSAPQTRRMTKSVTDRDLPNDKRAIGTKWIYKNKKDEKGIVVRNKARLVTQGYTQEEGIDYDEVFALVARIEVIRLFSAYASFKDFIVYHMDVKSAFLYGKIEEEVYVCQPLGFKI</sequence>
<evidence type="ECO:0000259" key="4">
    <source>
        <dbReference type="PROSITE" id="PS50994"/>
    </source>
</evidence>
<dbReference type="InterPro" id="IPR025724">
    <property type="entry name" value="GAG-pre-integrase_dom"/>
</dbReference>
<dbReference type="SUPFAM" id="SSF53098">
    <property type="entry name" value="Ribonuclease H-like"/>
    <property type="match status" value="1"/>
</dbReference>